<reference evidence="1 2" key="1">
    <citation type="submission" date="2020-05" db="EMBL/GenBank/DDBJ databases">
        <title>Aquincola sp. isolate from soil.</title>
        <authorList>
            <person name="Han J."/>
            <person name="Kim D.-U."/>
        </authorList>
    </citation>
    <scope>NUCLEOTIDE SEQUENCE [LARGE SCALE GENOMIC DNA]</scope>
    <source>
        <strain evidence="1 2">S2</strain>
    </source>
</reference>
<name>A0ABX2EJV9_9BURK</name>
<comment type="caution">
    <text evidence="1">The sequence shown here is derived from an EMBL/GenBank/DDBJ whole genome shotgun (WGS) entry which is preliminary data.</text>
</comment>
<keyword evidence="2" id="KW-1185">Reference proteome</keyword>
<evidence type="ECO:0000313" key="2">
    <source>
        <dbReference type="Proteomes" id="UP000737171"/>
    </source>
</evidence>
<protein>
    <recommendedName>
        <fullName evidence="3">Phosphoglycerate mutase</fullName>
    </recommendedName>
</protein>
<dbReference type="EMBL" id="JABRWJ010000005">
    <property type="protein sequence ID" value="NRF68893.1"/>
    <property type="molecule type" value="Genomic_DNA"/>
</dbReference>
<dbReference type="Proteomes" id="UP000737171">
    <property type="component" value="Unassembled WGS sequence"/>
</dbReference>
<gene>
    <name evidence="1" type="ORF">HLB44_18020</name>
</gene>
<evidence type="ECO:0000313" key="1">
    <source>
        <dbReference type="EMBL" id="NRF68893.1"/>
    </source>
</evidence>
<accession>A0ABX2EJV9</accession>
<sequence>MAVFMHLIVPFAAVPSDAGRQALHDLPLPQLERLLARLQPAPVDAGDELALSPPHERALAQALGWPVIDGKLPWAARLAAAQGLPTGDHAWGLLTPLHLQVGTEQVSMTDPASLQLDEAASRELLDIVRPLLETEGFTLHWAAPLQWLATHPVFDGLATASLDRVVGRNIDPWLPDRRAARLIRRIENEVQMLLYTHPLNDRREAAGLPSVNSFWASGCGRALPEAAPAPIVDDRLRAPALGEDWIAWREAWQQLEAGPVAALARHDGPVTLTLCGERAAQAFETGSPSLWERVSSTWRRPALHTILEAL</sequence>
<proteinExistence type="predicted"/>
<evidence type="ECO:0008006" key="3">
    <source>
        <dbReference type="Google" id="ProtNLM"/>
    </source>
</evidence>
<organism evidence="1 2">
    <name type="scientific">Pseudaquabacterium terrae</name>
    <dbReference type="NCBI Taxonomy" id="2732868"/>
    <lineage>
        <taxon>Bacteria</taxon>
        <taxon>Pseudomonadati</taxon>
        <taxon>Pseudomonadota</taxon>
        <taxon>Betaproteobacteria</taxon>
        <taxon>Burkholderiales</taxon>
        <taxon>Sphaerotilaceae</taxon>
        <taxon>Pseudaquabacterium</taxon>
    </lineage>
</organism>